<evidence type="ECO:0008006" key="3">
    <source>
        <dbReference type="Google" id="ProtNLM"/>
    </source>
</evidence>
<dbReference type="AlphaFoldDB" id="A0AAU7GA09"/>
<feature type="compositionally biased region" description="Polar residues" evidence="1">
    <location>
        <begin position="78"/>
        <end position="88"/>
    </location>
</feature>
<sequence>MSESEITGATTLGPGHVPGGIPLKIRLSEADLSALARIAKRKDTTAAALVEQLVLGALAHAEVPAAAESTPKRRHTTYEQATSGYRAD</sequence>
<evidence type="ECO:0000313" key="2">
    <source>
        <dbReference type="EMBL" id="XBM48280.1"/>
    </source>
</evidence>
<dbReference type="RefSeq" id="WP_348788232.1">
    <property type="nucleotide sequence ID" value="NZ_CP157390.1"/>
</dbReference>
<evidence type="ECO:0000256" key="1">
    <source>
        <dbReference type="SAM" id="MobiDB-lite"/>
    </source>
</evidence>
<dbReference type="EMBL" id="CP157390">
    <property type="protein sequence ID" value="XBM48280.1"/>
    <property type="molecule type" value="Genomic_DNA"/>
</dbReference>
<proteinExistence type="predicted"/>
<protein>
    <recommendedName>
        <fullName evidence="3">Ribbon-helix-helix protein CopG domain-containing protein</fullName>
    </recommendedName>
</protein>
<name>A0AAU7GA09_9MICO</name>
<reference evidence="2" key="1">
    <citation type="submission" date="2024-05" db="EMBL/GenBank/DDBJ databases">
        <title>The Natural Products Discovery Center: Release of the First 8490 Sequenced Strains for Exploring Actinobacteria Biosynthetic Diversity.</title>
        <authorList>
            <person name="Kalkreuter E."/>
            <person name="Kautsar S.A."/>
            <person name="Yang D."/>
            <person name="Bader C.D."/>
            <person name="Teijaro C.N."/>
            <person name="Fluegel L."/>
            <person name="Davis C.M."/>
            <person name="Simpson J.R."/>
            <person name="Lauterbach L."/>
            <person name="Steele A.D."/>
            <person name="Gui C."/>
            <person name="Meng S."/>
            <person name="Li G."/>
            <person name="Viehrig K."/>
            <person name="Ye F."/>
            <person name="Su P."/>
            <person name="Kiefer A.F."/>
            <person name="Nichols A."/>
            <person name="Cepeda A.J."/>
            <person name="Yan W."/>
            <person name="Fan B."/>
            <person name="Jiang Y."/>
            <person name="Adhikari A."/>
            <person name="Zheng C.-J."/>
            <person name="Schuster L."/>
            <person name="Cowan T.M."/>
            <person name="Smanski M.J."/>
            <person name="Chevrette M.G."/>
            <person name="de Carvalho L.P.S."/>
            <person name="Shen B."/>
        </authorList>
    </citation>
    <scope>NUCLEOTIDE SEQUENCE</scope>
    <source>
        <strain evidence="2">NPDC080035</strain>
    </source>
</reference>
<gene>
    <name evidence="2" type="ORF">AAME72_00090</name>
</gene>
<organism evidence="2">
    <name type="scientific">Leifsonia sp. NPDC080035</name>
    <dbReference type="NCBI Taxonomy" id="3143936"/>
    <lineage>
        <taxon>Bacteria</taxon>
        <taxon>Bacillati</taxon>
        <taxon>Actinomycetota</taxon>
        <taxon>Actinomycetes</taxon>
        <taxon>Micrococcales</taxon>
        <taxon>Microbacteriaceae</taxon>
        <taxon>Leifsonia</taxon>
    </lineage>
</organism>
<feature type="region of interest" description="Disordered" evidence="1">
    <location>
        <begin position="64"/>
        <end position="88"/>
    </location>
</feature>
<accession>A0AAU7GA09</accession>